<reference evidence="3 4" key="1">
    <citation type="journal article" date="2014" name="Nat. Commun.">
        <title>Klebsormidium flaccidum genome reveals primary factors for plant terrestrial adaptation.</title>
        <authorList>
            <person name="Hori K."/>
            <person name="Maruyama F."/>
            <person name="Fujisawa T."/>
            <person name="Togashi T."/>
            <person name="Yamamoto N."/>
            <person name="Seo M."/>
            <person name="Sato S."/>
            <person name="Yamada T."/>
            <person name="Mori H."/>
            <person name="Tajima N."/>
            <person name="Moriyama T."/>
            <person name="Ikeuchi M."/>
            <person name="Watanabe M."/>
            <person name="Wada H."/>
            <person name="Kobayashi K."/>
            <person name="Saito M."/>
            <person name="Masuda T."/>
            <person name="Sasaki-Sekimoto Y."/>
            <person name="Mashiguchi K."/>
            <person name="Awai K."/>
            <person name="Shimojima M."/>
            <person name="Masuda S."/>
            <person name="Iwai M."/>
            <person name="Nobusawa T."/>
            <person name="Narise T."/>
            <person name="Kondo S."/>
            <person name="Saito H."/>
            <person name="Sato R."/>
            <person name="Murakawa M."/>
            <person name="Ihara Y."/>
            <person name="Oshima-Yamada Y."/>
            <person name="Ohtaka K."/>
            <person name="Satoh M."/>
            <person name="Sonobe K."/>
            <person name="Ishii M."/>
            <person name="Ohtani R."/>
            <person name="Kanamori-Sato M."/>
            <person name="Honoki R."/>
            <person name="Miyazaki D."/>
            <person name="Mochizuki H."/>
            <person name="Umetsu J."/>
            <person name="Higashi K."/>
            <person name="Shibata D."/>
            <person name="Kamiya Y."/>
            <person name="Sato N."/>
            <person name="Nakamura Y."/>
            <person name="Tabata S."/>
            <person name="Ida S."/>
            <person name="Kurokawa K."/>
            <person name="Ohta H."/>
        </authorList>
    </citation>
    <scope>NUCLEOTIDE SEQUENCE [LARGE SCALE GENOMIC DNA]</scope>
    <source>
        <strain evidence="3 4">NIES-2285</strain>
    </source>
</reference>
<evidence type="ECO:0000313" key="4">
    <source>
        <dbReference type="Proteomes" id="UP000054558"/>
    </source>
</evidence>
<keyword evidence="4" id="KW-1185">Reference proteome</keyword>
<evidence type="ECO:0000256" key="2">
    <source>
        <dbReference type="SAM" id="MobiDB-lite"/>
    </source>
</evidence>
<accession>A0A1Y1I3N4</accession>
<dbReference type="EMBL" id="DF237122">
    <property type="protein sequence ID" value="GAQ84019.1"/>
    <property type="molecule type" value="Genomic_DNA"/>
</dbReference>
<evidence type="ECO:0000313" key="3">
    <source>
        <dbReference type="EMBL" id="GAQ84019.1"/>
    </source>
</evidence>
<dbReference type="Proteomes" id="UP000054558">
    <property type="component" value="Unassembled WGS sequence"/>
</dbReference>
<gene>
    <name evidence="3" type="ORF">KFL_001730095</name>
</gene>
<protein>
    <submittedName>
        <fullName evidence="3">Uncharacterized protein</fullName>
    </submittedName>
</protein>
<feature type="region of interest" description="Disordered" evidence="2">
    <location>
        <begin position="1"/>
        <end position="36"/>
    </location>
</feature>
<organism evidence="3 4">
    <name type="scientific">Klebsormidium nitens</name>
    <name type="common">Green alga</name>
    <name type="synonym">Ulothrix nitens</name>
    <dbReference type="NCBI Taxonomy" id="105231"/>
    <lineage>
        <taxon>Eukaryota</taxon>
        <taxon>Viridiplantae</taxon>
        <taxon>Streptophyta</taxon>
        <taxon>Klebsormidiophyceae</taxon>
        <taxon>Klebsormidiales</taxon>
        <taxon>Klebsormidiaceae</taxon>
        <taxon>Klebsormidium</taxon>
    </lineage>
</organism>
<keyword evidence="1" id="KW-0175">Coiled coil</keyword>
<sequence>MAGRDDGEVTDAAAAAGKRRRIDESGQADPPSSSAANGMAALTAQLGVLKSVMVIKDAELNAQREELERLQTALERTRLKLAEATAASARRVDDGARFHFVLAGTGQTGSIPRSFLASEPDSLLNKMYNASYITCIQLFSGTQTSFMRLLVIRQML</sequence>
<dbReference type="AlphaFoldDB" id="A0A1Y1I3N4"/>
<proteinExistence type="predicted"/>
<evidence type="ECO:0000256" key="1">
    <source>
        <dbReference type="SAM" id="Coils"/>
    </source>
</evidence>
<feature type="coiled-coil region" evidence="1">
    <location>
        <begin position="53"/>
        <end position="87"/>
    </location>
</feature>
<name>A0A1Y1I3N4_KLENI</name>